<dbReference type="RefSeq" id="WP_343825848.1">
    <property type="nucleotide sequence ID" value="NZ_BAAACI010000006.1"/>
</dbReference>
<keyword evidence="4" id="KW-1185">Reference proteome</keyword>
<dbReference type="PANTHER" id="PTHR37806">
    <property type="entry name" value="LMO0724 PROTEIN"/>
    <property type="match status" value="1"/>
</dbReference>
<proteinExistence type="predicted"/>
<dbReference type="Pfam" id="PF13529">
    <property type="entry name" value="Peptidase_C39_2"/>
    <property type="match status" value="1"/>
</dbReference>
<dbReference type="PANTHER" id="PTHR37806:SF1">
    <property type="entry name" value="PEPTIDASE C39-LIKE DOMAIN-CONTAINING PROTEIN"/>
    <property type="match status" value="1"/>
</dbReference>
<dbReference type="Gene3D" id="3.90.70.10">
    <property type="entry name" value="Cysteine proteinases"/>
    <property type="match status" value="1"/>
</dbReference>
<evidence type="ECO:0000259" key="2">
    <source>
        <dbReference type="Pfam" id="PF13529"/>
    </source>
</evidence>
<feature type="domain" description="Peptidase C39-like" evidence="2">
    <location>
        <begin position="89"/>
        <end position="254"/>
    </location>
</feature>
<comment type="caution">
    <text evidence="3">The sequence shown here is derived from an EMBL/GenBank/DDBJ whole genome shotgun (WGS) entry which is preliminary data.</text>
</comment>
<dbReference type="EMBL" id="BAAACI010000006">
    <property type="protein sequence ID" value="GAA0772511.1"/>
    <property type="molecule type" value="Genomic_DNA"/>
</dbReference>
<keyword evidence="1" id="KW-1133">Transmembrane helix</keyword>
<organism evidence="3 4">
    <name type="scientific">Clostridium subterminale</name>
    <dbReference type="NCBI Taxonomy" id="1550"/>
    <lineage>
        <taxon>Bacteria</taxon>
        <taxon>Bacillati</taxon>
        <taxon>Bacillota</taxon>
        <taxon>Clostridia</taxon>
        <taxon>Eubacteriales</taxon>
        <taxon>Clostridiaceae</taxon>
        <taxon>Clostridium</taxon>
    </lineage>
</organism>
<gene>
    <name evidence="3" type="ORF">GCM10008908_18970</name>
</gene>
<name>A0ABP3VXT1_CLOSU</name>
<accession>A0ABP3VXT1</accession>
<keyword evidence="1" id="KW-0472">Membrane</keyword>
<keyword evidence="1" id="KW-0812">Transmembrane</keyword>
<protein>
    <recommendedName>
        <fullName evidence="2">Peptidase C39-like domain-containing protein</fullName>
    </recommendedName>
</protein>
<sequence length="284" mass="32502">MRIKEYKDKTYVLKGISIVIRIMILFTLCLLTVYTSASSKSYEARSISLVSDSKYSNNELKNEKITEMTSSNIMELSSKDYSEQYKLISVPYISQAGGYPTGCEIVSASMLLQHYEYDISVDEFIDNYLERSSLEEINGNLYGPNPNEAFVGDPRSIYSYGCYAPVIVSSLNKMLGEEHRVKNTTGSEFNELIENYIDKEIPVLVWTSVNLTPTSVGTEWYVRESGERVQWISNEHCMVLVGYDKDKYYFNDPYEDNGVVGYDKELVEKRFKELGNQSVVILNK</sequence>
<evidence type="ECO:0000256" key="1">
    <source>
        <dbReference type="SAM" id="Phobius"/>
    </source>
</evidence>
<evidence type="ECO:0000313" key="3">
    <source>
        <dbReference type="EMBL" id="GAA0772511.1"/>
    </source>
</evidence>
<dbReference type="Proteomes" id="UP001501047">
    <property type="component" value="Unassembled WGS sequence"/>
</dbReference>
<feature type="transmembrane region" description="Helical" evidence="1">
    <location>
        <begin position="12"/>
        <end position="34"/>
    </location>
</feature>
<evidence type="ECO:0000313" key="4">
    <source>
        <dbReference type="Proteomes" id="UP001501047"/>
    </source>
</evidence>
<reference evidence="4" key="1">
    <citation type="journal article" date="2019" name="Int. J. Syst. Evol. Microbiol.">
        <title>The Global Catalogue of Microorganisms (GCM) 10K type strain sequencing project: providing services to taxonomists for standard genome sequencing and annotation.</title>
        <authorList>
            <consortium name="The Broad Institute Genomics Platform"/>
            <consortium name="The Broad Institute Genome Sequencing Center for Infectious Disease"/>
            <person name="Wu L."/>
            <person name="Ma J."/>
        </authorList>
    </citation>
    <scope>NUCLEOTIDE SEQUENCE [LARGE SCALE GENOMIC DNA]</scope>
    <source>
        <strain evidence="4">JCM 1417</strain>
    </source>
</reference>
<dbReference type="InterPro" id="IPR039564">
    <property type="entry name" value="Peptidase_C39-like"/>
</dbReference>